<dbReference type="CDD" id="cd12797">
    <property type="entry name" value="M23_peptidase"/>
    <property type="match status" value="1"/>
</dbReference>
<evidence type="ECO:0000313" key="5">
    <source>
        <dbReference type="EMBL" id="SDG28923.1"/>
    </source>
</evidence>
<sequence length="416" mass="46236">MIKKDGESKLKKWVSTIAVVALAAMIFQPAQGYAKTKTINQIDKELKALQQQAKEAKQAQDNAADKKQEAQHYVNKNNDYLKQVMEQITNVSDELARISIQIDDTEQNLRDTAVKLDETKARIEERSNLLDSRVRLMYTDGVVSYLDVLLSSTSFTDFLERADSLQAIANQDHILLEEHKHDKQLIIEQQEQLKNDYAKVKSLYADAESRKGILEEKEKEKQQLIAKYHAEIEESDDISEEQEQLLIQLATKRAELEKEKNKLKAAQVYTYKRSSSGSSSGSFKGNGGSMSLPVSGARLSSGYGTRVHPITGKVKAHTGVDLAAAEGTDIHAAEGGIVIVAEWWSGYGNTVIIDHGDNVWTLYGHIRNGGIKVEKGEQVKKGQKIAEVGSTGNSTGPHCHFEVRIDGNPVDPMPYL</sequence>
<gene>
    <name evidence="5" type="ORF">SAMN04488542_13336</name>
</gene>
<organism evidence="5 6">
    <name type="scientific">Fontibacillus panacisegetis</name>
    <dbReference type="NCBI Taxonomy" id="670482"/>
    <lineage>
        <taxon>Bacteria</taxon>
        <taxon>Bacillati</taxon>
        <taxon>Bacillota</taxon>
        <taxon>Bacilli</taxon>
        <taxon>Bacillales</taxon>
        <taxon>Paenibacillaceae</taxon>
        <taxon>Fontibacillus</taxon>
    </lineage>
</organism>
<evidence type="ECO:0000313" key="6">
    <source>
        <dbReference type="Proteomes" id="UP000198972"/>
    </source>
</evidence>
<feature type="coiled-coil region" evidence="2">
    <location>
        <begin position="176"/>
        <end position="266"/>
    </location>
</feature>
<dbReference type="GO" id="GO:0004222">
    <property type="term" value="F:metalloendopeptidase activity"/>
    <property type="evidence" value="ECO:0007669"/>
    <property type="project" value="TreeGrafter"/>
</dbReference>
<evidence type="ECO:0000259" key="3">
    <source>
        <dbReference type="Pfam" id="PF01551"/>
    </source>
</evidence>
<accession>A0A1G7T0T3</accession>
<evidence type="ECO:0000256" key="1">
    <source>
        <dbReference type="ARBA" id="ARBA00022729"/>
    </source>
</evidence>
<dbReference type="InterPro" id="IPR016047">
    <property type="entry name" value="M23ase_b-sheet_dom"/>
</dbReference>
<keyword evidence="5" id="KW-0378">Hydrolase</keyword>
<keyword evidence="1" id="KW-0732">Signal</keyword>
<keyword evidence="2" id="KW-0175">Coiled coil</keyword>
<evidence type="ECO:0000256" key="2">
    <source>
        <dbReference type="SAM" id="Coils"/>
    </source>
</evidence>
<dbReference type="InterPro" id="IPR011055">
    <property type="entry name" value="Dup_hybrid_motif"/>
</dbReference>
<name>A0A1G7T0T3_9BACL</name>
<dbReference type="Gene3D" id="2.70.70.10">
    <property type="entry name" value="Glucose Permease (Domain IIA)"/>
    <property type="match status" value="1"/>
</dbReference>
<dbReference type="InterPro" id="IPR050570">
    <property type="entry name" value="Cell_wall_metabolism_enzyme"/>
</dbReference>
<dbReference type="Gene3D" id="6.10.250.3150">
    <property type="match status" value="1"/>
</dbReference>
<dbReference type="SUPFAM" id="SSF51261">
    <property type="entry name" value="Duplicated hybrid motif"/>
    <property type="match status" value="1"/>
</dbReference>
<feature type="coiled-coil region" evidence="2">
    <location>
        <begin position="39"/>
        <end position="126"/>
    </location>
</feature>
<dbReference type="EMBL" id="FNBG01000033">
    <property type="protein sequence ID" value="SDG28923.1"/>
    <property type="molecule type" value="Genomic_DNA"/>
</dbReference>
<reference evidence="5 6" key="1">
    <citation type="submission" date="2016-10" db="EMBL/GenBank/DDBJ databases">
        <authorList>
            <person name="de Groot N.N."/>
        </authorList>
    </citation>
    <scope>NUCLEOTIDE SEQUENCE [LARGE SCALE GENOMIC DNA]</scope>
    <source>
        <strain evidence="5 6">DSM 28129</strain>
    </source>
</reference>
<dbReference type="InterPro" id="IPR057309">
    <property type="entry name" value="PcsB_CC"/>
</dbReference>
<dbReference type="Pfam" id="PF24568">
    <property type="entry name" value="CC_PcsB"/>
    <property type="match status" value="1"/>
</dbReference>
<dbReference type="STRING" id="670482.SAMN04488542_13336"/>
<dbReference type="Pfam" id="PF01551">
    <property type="entry name" value="Peptidase_M23"/>
    <property type="match status" value="1"/>
</dbReference>
<dbReference type="AlphaFoldDB" id="A0A1G7T0T3"/>
<proteinExistence type="predicted"/>
<feature type="domain" description="Peptidoglycan hydrolase PcsB coiled-coil" evidence="4">
    <location>
        <begin position="117"/>
        <end position="187"/>
    </location>
</feature>
<dbReference type="Proteomes" id="UP000198972">
    <property type="component" value="Unassembled WGS sequence"/>
</dbReference>
<evidence type="ECO:0000259" key="4">
    <source>
        <dbReference type="Pfam" id="PF24568"/>
    </source>
</evidence>
<protein>
    <submittedName>
        <fullName evidence="5">Murein DD-endopeptidase MepM and murein hydrolase activator NlpD, contain LysM domain</fullName>
    </submittedName>
</protein>
<feature type="domain" description="M23ase beta-sheet core" evidence="3">
    <location>
        <begin position="316"/>
        <end position="412"/>
    </location>
</feature>
<dbReference type="PANTHER" id="PTHR21666">
    <property type="entry name" value="PEPTIDASE-RELATED"/>
    <property type="match status" value="1"/>
</dbReference>
<keyword evidence="6" id="KW-1185">Reference proteome</keyword>
<dbReference type="PANTHER" id="PTHR21666:SF289">
    <property type="entry name" value="L-ALA--D-GLU ENDOPEPTIDASE"/>
    <property type="match status" value="1"/>
</dbReference>